<proteinExistence type="predicted"/>
<reference evidence="2 3" key="1">
    <citation type="submission" date="2017-06" db="EMBL/GenBank/DDBJ databases">
        <title>Raineya orbicola gen. nov., sp. nov. a slightly thermophilic bacterium of the phylum Bacteroidetes and the description of Raineyaceae fam. nov.</title>
        <authorList>
            <person name="Albuquerque L."/>
            <person name="Polonia A.R.M."/>
            <person name="Barroso C."/>
            <person name="Froufe H.J.C."/>
            <person name="Lage O."/>
            <person name="Lobo-Da-Cunha A."/>
            <person name="Egas C."/>
            <person name="Da Costa M.S."/>
        </authorList>
    </citation>
    <scope>NUCLEOTIDE SEQUENCE [LARGE SCALE GENOMIC DNA]</scope>
    <source>
        <strain evidence="2 3">SPSPC-11</strain>
    </source>
</reference>
<keyword evidence="3" id="KW-1185">Reference proteome</keyword>
<dbReference type="CDD" id="cd05403">
    <property type="entry name" value="NT_KNTase_like"/>
    <property type="match status" value="1"/>
</dbReference>
<dbReference type="GO" id="GO:0016740">
    <property type="term" value="F:transferase activity"/>
    <property type="evidence" value="ECO:0007669"/>
    <property type="project" value="UniProtKB-KW"/>
</dbReference>
<dbReference type="InterPro" id="IPR041633">
    <property type="entry name" value="Polbeta"/>
</dbReference>
<dbReference type="Proteomes" id="UP000233387">
    <property type="component" value="Unassembled WGS sequence"/>
</dbReference>
<name>A0A2N3IIQ3_9BACT</name>
<gene>
    <name evidence="2" type="ORF">Rain11_0798</name>
</gene>
<dbReference type="EMBL" id="NKXO01000010">
    <property type="protein sequence ID" value="PKQ70138.1"/>
    <property type="molecule type" value="Genomic_DNA"/>
</dbReference>
<evidence type="ECO:0000259" key="1">
    <source>
        <dbReference type="Pfam" id="PF18765"/>
    </source>
</evidence>
<feature type="domain" description="Polymerase beta nucleotidyltransferase" evidence="1">
    <location>
        <begin position="14"/>
        <end position="101"/>
    </location>
</feature>
<sequence length="102" mass="11994">MIAGISQKHWDILLKIFEKYPNIKEVILYGSRAKGTQNERSDVDLVLKNSCVSYRELAKLIAEINESNFPYLVDMQIFEQIQNQRLLEEIEMYGKPIYPKKN</sequence>
<comment type="caution">
    <text evidence="2">The sequence shown here is derived from an EMBL/GenBank/DDBJ whole genome shotgun (WGS) entry which is preliminary data.</text>
</comment>
<accession>A0A2N3IIQ3</accession>
<keyword evidence="2" id="KW-0808">Transferase</keyword>
<dbReference type="SUPFAM" id="SSF81301">
    <property type="entry name" value="Nucleotidyltransferase"/>
    <property type="match status" value="1"/>
</dbReference>
<dbReference type="OrthoDB" id="9803106at2"/>
<protein>
    <submittedName>
        <fullName evidence="2">Nucleotidyltransferase domain</fullName>
    </submittedName>
</protein>
<dbReference type="Pfam" id="PF18765">
    <property type="entry name" value="Polbeta"/>
    <property type="match status" value="1"/>
</dbReference>
<organism evidence="2 3">
    <name type="scientific">Raineya orbicola</name>
    <dbReference type="NCBI Taxonomy" id="2016530"/>
    <lineage>
        <taxon>Bacteria</taxon>
        <taxon>Pseudomonadati</taxon>
        <taxon>Bacteroidota</taxon>
        <taxon>Cytophagia</taxon>
        <taxon>Cytophagales</taxon>
        <taxon>Raineyaceae</taxon>
        <taxon>Raineya</taxon>
    </lineage>
</organism>
<evidence type="ECO:0000313" key="3">
    <source>
        <dbReference type="Proteomes" id="UP000233387"/>
    </source>
</evidence>
<evidence type="ECO:0000313" key="2">
    <source>
        <dbReference type="EMBL" id="PKQ70138.1"/>
    </source>
</evidence>
<dbReference type="AlphaFoldDB" id="A0A2N3IIQ3"/>
<dbReference type="Gene3D" id="3.30.460.10">
    <property type="entry name" value="Beta Polymerase, domain 2"/>
    <property type="match status" value="1"/>
</dbReference>
<dbReference type="InterPro" id="IPR043519">
    <property type="entry name" value="NT_sf"/>
</dbReference>
<dbReference type="RefSeq" id="WP_101358061.1">
    <property type="nucleotide sequence ID" value="NZ_NKXO01000010.1"/>
</dbReference>